<feature type="transmembrane region" description="Helical" evidence="5">
    <location>
        <begin position="44"/>
        <end position="65"/>
    </location>
</feature>
<dbReference type="OrthoDB" id="3358017at2759"/>
<evidence type="ECO:0000313" key="6">
    <source>
        <dbReference type="EMBL" id="EHA56443.1"/>
    </source>
</evidence>
<organism evidence="6 7">
    <name type="scientific">Pyricularia oryzae (strain 70-15 / ATCC MYA-4617 / FGSC 8958)</name>
    <name type="common">Rice blast fungus</name>
    <name type="synonym">Magnaporthe oryzae</name>
    <dbReference type="NCBI Taxonomy" id="242507"/>
    <lineage>
        <taxon>Eukaryota</taxon>
        <taxon>Fungi</taxon>
        <taxon>Dikarya</taxon>
        <taxon>Ascomycota</taxon>
        <taxon>Pezizomycotina</taxon>
        <taxon>Sordariomycetes</taxon>
        <taxon>Sordariomycetidae</taxon>
        <taxon>Magnaporthales</taxon>
        <taxon>Pyriculariaceae</taxon>
        <taxon>Pyricularia</taxon>
    </lineage>
</organism>
<dbReference type="KEGG" id="mgr:MGG_02290"/>
<dbReference type="GO" id="GO:0016020">
    <property type="term" value="C:membrane"/>
    <property type="evidence" value="ECO:0007669"/>
    <property type="project" value="UniProtKB-SubCell"/>
</dbReference>
<dbReference type="Pfam" id="PF04479">
    <property type="entry name" value="RTA1"/>
    <property type="match status" value="1"/>
</dbReference>
<feature type="transmembrane region" description="Helical" evidence="5">
    <location>
        <begin position="118"/>
        <end position="136"/>
    </location>
</feature>
<gene>
    <name evidence="6" type="ORF">MGG_02290</name>
</gene>
<accession>G4MQ50</accession>
<evidence type="ECO:0008006" key="8">
    <source>
        <dbReference type="Google" id="ProtNLM"/>
    </source>
</evidence>
<dbReference type="InterPro" id="IPR007568">
    <property type="entry name" value="RTA1"/>
</dbReference>
<reference key="2">
    <citation type="submission" date="2011-05" db="EMBL/GenBank/DDBJ databases">
        <title>The Genome Sequence of Magnaporthe oryzae 70-15.</title>
        <authorList>
            <consortium name="The Broad Institute Genome Sequencing Platform"/>
            <person name="Ma L.-J."/>
            <person name="Dead R."/>
            <person name="Young S.K."/>
            <person name="Zeng Q."/>
            <person name="Gargeya S."/>
            <person name="Fitzgerald M."/>
            <person name="Haas B."/>
            <person name="Abouelleil A."/>
            <person name="Alvarado L."/>
            <person name="Arachchi H.M."/>
            <person name="Berlin A."/>
            <person name="Brown A."/>
            <person name="Chapman S.B."/>
            <person name="Chen Z."/>
            <person name="Dunbar C."/>
            <person name="Freedman E."/>
            <person name="Gearin G."/>
            <person name="Gellesch M."/>
            <person name="Goldberg J."/>
            <person name="Griggs A."/>
            <person name="Gujja S."/>
            <person name="Heiman D."/>
            <person name="Howarth C."/>
            <person name="Larson L."/>
            <person name="Lui A."/>
            <person name="MacDonald P.J.P."/>
            <person name="Mehta T."/>
            <person name="Montmayeur A."/>
            <person name="Murphy C."/>
            <person name="Neiman D."/>
            <person name="Pearson M."/>
            <person name="Priest M."/>
            <person name="Roberts A."/>
            <person name="Saif S."/>
            <person name="Shea T."/>
            <person name="Shenoy N."/>
            <person name="Sisk P."/>
            <person name="Stolte C."/>
            <person name="Sykes S."/>
            <person name="Yandava C."/>
            <person name="Wortman J."/>
            <person name="Nusbaum C."/>
            <person name="Birren B."/>
        </authorList>
    </citation>
    <scope>NUCLEOTIDE SEQUENCE</scope>
    <source>
        <strain>70-15</strain>
    </source>
</reference>
<evidence type="ECO:0000256" key="3">
    <source>
        <dbReference type="ARBA" id="ARBA00022989"/>
    </source>
</evidence>
<evidence type="ECO:0000313" key="7">
    <source>
        <dbReference type="Proteomes" id="UP000009058"/>
    </source>
</evidence>
<dbReference type="FunCoup" id="G4MQ50">
    <property type="interactions" value="19"/>
</dbReference>
<dbReference type="PANTHER" id="PTHR31465">
    <property type="entry name" value="PROTEIN RTA1-RELATED"/>
    <property type="match status" value="1"/>
</dbReference>
<dbReference type="Proteomes" id="UP000009058">
    <property type="component" value="Chromosome 1"/>
</dbReference>
<keyword evidence="4 5" id="KW-0472">Membrane</keyword>
<keyword evidence="7" id="KW-1185">Reference proteome</keyword>
<sequence>MEAPPKFVFYAYAPSLPAAIIFVIAFGLSTIWHIKQLCQSRTWYFIPFIIGCLFETVGYVGRAISSTESPNFNKNPYIIQSVLLLLGPTLFAASIYMTLGRIIRLLDAGQYSLVPARWITKLFVLGDVLSFFAQGAGGGLLTTAKTENDVAKGQNIILGGLGIQILFFSFFVIATAAFHVRIYRSPTTQSLNTTTLWVPMLYVLYIASLLILIRSVFRIAEYSQGSRGLLMTHEYFLYLLDALPMFAVCALFNWMHPSKVIGRCSHVEGGGGAGVKTESRQRLGVYFSSAELPASLARAL</sequence>
<dbReference type="HOGENOM" id="CLU_033465_3_1_1"/>
<dbReference type="OMA" id="FRCKSSK"/>
<evidence type="ECO:0000256" key="4">
    <source>
        <dbReference type="ARBA" id="ARBA00023136"/>
    </source>
</evidence>
<dbReference type="GeneID" id="2681387"/>
<name>G4MQ50_PYRO7</name>
<evidence type="ECO:0000256" key="2">
    <source>
        <dbReference type="ARBA" id="ARBA00022692"/>
    </source>
</evidence>
<dbReference type="InParanoid" id="G4MQ50"/>
<dbReference type="AlphaFoldDB" id="G4MQ50"/>
<dbReference type="eggNOG" id="ENOG502QURG">
    <property type="taxonomic scope" value="Eukaryota"/>
</dbReference>
<reference evidence="6 7" key="1">
    <citation type="journal article" date="2005" name="Nature">
        <title>The genome sequence of the rice blast fungus Magnaporthe grisea.</title>
        <authorList>
            <person name="Dean R.A."/>
            <person name="Talbot N.J."/>
            <person name="Ebbole D.J."/>
            <person name="Farman M.L."/>
            <person name="Mitchell T.K."/>
            <person name="Orbach M.J."/>
            <person name="Thon M."/>
            <person name="Kulkarni R."/>
            <person name="Xu J.R."/>
            <person name="Pan H."/>
            <person name="Read N.D."/>
            <person name="Lee Y.H."/>
            <person name="Carbone I."/>
            <person name="Brown D."/>
            <person name="Oh Y.Y."/>
            <person name="Donofrio N."/>
            <person name="Jeong J.S."/>
            <person name="Soanes D.M."/>
            <person name="Djonovic S."/>
            <person name="Kolomiets E."/>
            <person name="Rehmeyer C."/>
            <person name="Li W."/>
            <person name="Harding M."/>
            <person name="Kim S."/>
            <person name="Lebrun M.H."/>
            <person name="Bohnert H."/>
            <person name="Coughlan S."/>
            <person name="Butler J."/>
            <person name="Calvo S."/>
            <person name="Ma L.J."/>
            <person name="Nicol R."/>
            <person name="Purcell S."/>
            <person name="Nusbaum C."/>
            <person name="Galagan J.E."/>
            <person name="Birren B.W."/>
        </authorList>
    </citation>
    <scope>NUCLEOTIDE SEQUENCE [LARGE SCALE GENOMIC DNA]</scope>
    <source>
        <strain evidence="7">70-15 / ATCC MYA-4617 / FGSC 8958</strain>
    </source>
</reference>
<dbReference type="RefSeq" id="XP_003709055.1">
    <property type="nucleotide sequence ID" value="XM_003709007.1"/>
</dbReference>
<keyword evidence="3 5" id="KW-1133">Transmembrane helix</keyword>
<feature type="transmembrane region" description="Helical" evidence="5">
    <location>
        <begin position="77"/>
        <end position="97"/>
    </location>
</feature>
<dbReference type="PANTHER" id="PTHR31465:SF35">
    <property type="entry name" value="RTA1 DOMAIN PROTEIN-RELATED"/>
    <property type="match status" value="1"/>
</dbReference>
<feature type="transmembrane region" description="Helical" evidence="5">
    <location>
        <begin position="235"/>
        <end position="255"/>
    </location>
</feature>
<feature type="transmembrane region" description="Helical" evidence="5">
    <location>
        <begin position="195"/>
        <end position="215"/>
    </location>
</feature>
<evidence type="ECO:0000256" key="5">
    <source>
        <dbReference type="SAM" id="Phobius"/>
    </source>
</evidence>
<comment type="subcellular location">
    <subcellularLocation>
        <location evidence="1">Membrane</location>
        <topology evidence="1">Multi-pass membrane protein</topology>
    </subcellularLocation>
</comment>
<feature type="transmembrane region" description="Helical" evidence="5">
    <location>
        <begin position="156"/>
        <end position="183"/>
    </location>
</feature>
<feature type="transmembrane region" description="Helical" evidence="5">
    <location>
        <begin position="12"/>
        <end position="32"/>
    </location>
</feature>
<evidence type="ECO:0000256" key="1">
    <source>
        <dbReference type="ARBA" id="ARBA00004141"/>
    </source>
</evidence>
<protein>
    <recommendedName>
        <fullName evidence="8">RTA1 domain-containing protein</fullName>
    </recommendedName>
</protein>
<dbReference type="EMBL" id="CM001231">
    <property type="protein sequence ID" value="EHA56443.1"/>
    <property type="molecule type" value="Genomic_DNA"/>
</dbReference>
<proteinExistence type="predicted"/>
<keyword evidence="2 5" id="KW-0812">Transmembrane</keyword>
<dbReference type="VEuPathDB" id="FungiDB:MGG_02290"/>